<dbReference type="InterPro" id="IPR002401">
    <property type="entry name" value="Cyt_P450_E_grp-I"/>
</dbReference>
<gene>
    <name evidence="14" type="ORF">GEV33_005882</name>
</gene>
<dbReference type="PANTHER" id="PTHR24292">
    <property type="entry name" value="CYTOCHROME P450"/>
    <property type="match status" value="1"/>
</dbReference>
<protein>
    <recommendedName>
        <fullName evidence="16">Cytochrome P450 monooxygenase</fullName>
    </recommendedName>
</protein>
<dbReference type="GO" id="GO:0020037">
    <property type="term" value="F:heme binding"/>
    <property type="evidence" value="ECO:0007669"/>
    <property type="project" value="InterPro"/>
</dbReference>
<dbReference type="GO" id="GO:0005506">
    <property type="term" value="F:iron ion binding"/>
    <property type="evidence" value="ECO:0007669"/>
    <property type="project" value="InterPro"/>
</dbReference>
<reference evidence="14" key="2">
    <citation type="submission" date="2021-08" db="EMBL/GenBank/DDBJ databases">
        <authorList>
            <person name="Eriksson T."/>
        </authorList>
    </citation>
    <scope>NUCLEOTIDE SEQUENCE</scope>
    <source>
        <strain evidence="14">Stoneville</strain>
        <tissue evidence="14">Whole head</tissue>
    </source>
</reference>
<accession>A0A8J6LC84</accession>
<evidence type="ECO:0000256" key="7">
    <source>
        <dbReference type="ARBA" id="ARBA00022824"/>
    </source>
</evidence>
<dbReference type="PROSITE" id="PS00086">
    <property type="entry name" value="CYTOCHROME_P450"/>
    <property type="match status" value="2"/>
</dbReference>
<dbReference type="GO" id="GO:0016705">
    <property type="term" value="F:oxidoreductase activity, acting on paired donors, with incorporation or reduction of molecular oxygen"/>
    <property type="evidence" value="ECO:0007669"/>
    <property type="project" value="InterPro"/>
</dbReference>
<evidence type="ECO:0000313" key="15">
    <source>
        <dbReference type="Proteomes" id="UP000719412"/>
    </source>
</evidence>
<keyword evidence="12" id="KW-0472">Membrane</keyword>
<dbReference type="PANTHER" id="PTHR24292:SF100">
    <property type="entry name" value="CYTOCHROME P450 6A16, ISOFORM B-RELATED"/>
    <property type="match status" value="1"/>
</dbReference>
<evidence type="ECO:0000256" key="5">
    <source>
        <dbReference type="ARBA" id="ARBA00022617"/>
    </source>
</evidence>
<evidence type="ECO:0000256" key="4">
    <source>
        <dbReference type="ARBA" id="ARBA00010617"/>
    </source>
</evidence>
<comment type="cofactor">
    <cofactor evidence="1 13">
        <name>heme</name>
        <dbReference type="ChEBI" id="CHEBI:30413"/>
    </cofactor>
</comment>
<dbReference type="EMBL" id="JABDTM020020728">
    <property type="protein sequence ID" value="KAH0816909.1"/>
    <property type="molecule type" value="Genomic_DNA"/>
</dbReference>
<comment type="caution">
    <text evidence="14">The sequence shown here is derived from an EMBL/GenBank/DDBJ whole genome shotgun (WGS) entry which is preliminary data.</text>
</comment>
<keyword evidence="15" id="KW-1185">Reference proteome</keyword>
<comment type="subcellular location">
    <subcellularLocation>
        <location evidence="3">Endoplasmic reticulum membrane</location>
        <topology evidence="3">Peripheral membrane protein</topology>
    </subcellularLocation>
    <subcellularLocation>
        <location evidence="2">Microsome membrane</location>
        <topology evidence="2">Peripheral membrane protein</topology>
    </subcellularLocation>
</comment>
<evidence type="ECO:0000313" key="14">
    <source>
        <dbReference type="EMBL" id="KAH0816909.1"/>
    </source>
</evidence>
<dbReference type="CDD" id="cd11056">
    <property type="entry name" value="CYP6-like"/>
    <property type="match status" value="2"/>
</dbReference>
<feature type="binding site" description="axial binding residue" evidence="13">
    <location>
        <position position="946"/>
    </location>
    <ligand>
        <name>heme</name>
        <dbReference type="ChEBI" id="CHEBI:30413"/>
    </ligand>
    <ligandPart>
        <name>Fe</name>
        <dbReference type="ChEBI" id="CHEBI:18248"/>
    </ligandPart>
</feature>
<evidence type="ECO:0000256" key="12">
    <source>
        <dbReference type="ARBA" id="ARBA00023136"/>
    </source>
</evidence>
<dbReference type="FunFam" id="1.10.630.10:FF:000042">
    <property type="entry name" value="Cytochrome P450"/>
    <property type="match status" value="2"/>
</dbReference>
<keyword evidence="8" id="KW-0492">Microsome</keyword>
<dbReference type="InterPro" id="IPR050476">
    <property type="entry name" value="Insect_CytP450_Detox"/>
</dbReference>
<dbReference type="AlphaFoldDB" id="A0A8J6LC84"/>
<dbReference type="Gene3D" id="1.10.630.10">
    <property type="entry name" value="Cytochrome P450"/>
    <property type="match status" value="2"/>
</dbReference>
<dbReference type="SUPFAM" id="SSF48264">
    <property type="entry name" value="Cytochrome P450"/>
    <property type="match status" value="2"/>
</dbReference>
<evidence type="ECO:0000256" key="13">
    <source>
        <dbReference type="PIRSR" id="PIRSR602401-1"/>
    </source>
</evidence>
<keyword evidence="10 13" id="KW-0408">Iron</keyword>
<name>A0A8J6LC84_TENMO</name>
<keyword evidence="6 13" id="KW-0479">Metal-binding</keyword>
<dbReference type="Pfam" id="PF00067">
    <property type="entry name" value="p450"/>
    <property type="match status" value="2"/>
</dbReference>
<reference evidence="14" key="1">
    <citation type="journal article" date="2020" name="J Insects Food Feed">
        <title>The yellow mealworm (Tenebrio molitor) genome: a resource for the emerging insects as food and feed industry.</title>
        <authorList>
            <person name="Eriksson T."/>
            <person name="Andere A."/>
            <person name="Kelstrup H."/>
            <person name="Emery V."/>
            <person name="Picard C."/>
        </authorList>
    </citation>
    <scope>NUCLEOTIDE SEQUENCE</scope>
    <source>
        <strain evidence="14">Stoneville</strain>
        <tissue evidence="14">Whole head</tissue>
    </source>
</reference>
<evidence type="ECO:0000256" key="11">
    <source>
        <dbReference type="ARBA" id="ARBA00023033"/>
    </source>
</evidence>
<dbReference type="Proteomes" id="UP000719412">
    <property type="component" value="Unassembled WGS sequence"/>
</dbReference>
<evidence type="ECO:0000256" key="9">
    <source>
        <dbReference type="ARBA" id="ARBA00023002"/>
    </source>
</evidence>
<proteinExistence type="inferred from homology"/>
<evidence type="ECO:0000256" key="3">
    <source>
        <dbReference type="ARBA" id="ARBA00004406"/>
    </source>
</evidence>
<dbReference type="GO" id="GO:0004497">
    <property type="term" value="F:monooxygenase activity"/>
    <property type="evidence" value="ECO:0007669"/>
    <property type="project" value="UniProtKB-KW"/>
</dbReference>
<dbReference type="PRINTS" id="PR00385">
    <property type="entry name" value="P450"/>
</dbReference>
<sequence length="1001" mass="116404">MFFSESVLVAISLVLVALIYHKWNHSYWRRKNLPYLEPTIVFGNLANPFTSSETIGVTIKRFYETMKSKKWKHGGVYFLTSPVYVPVDLEYVKNVLTKDFHHFVERGIYYNEKDDPIGAHLFAIGGTKWKNLRTKLTPTFTSGKLKSMFQTLYDCQTNLQEKIEAQVKNERPIDIKEVLGCFTTDVIGSCGFGLECNSFKDDDSFFRRHGRKVFTSTIFRRVKGSFCMNYPNLARLLRVRQFPKDTSDFFAKVVKDTVEYREKNNHTRKDFLQLLIDLKNNNRDDETFTMDELTAQSFLFFFAGFETVSITLTFTLYELAKNQQIQEKVRDEIETVLVRHDGKLTYDSIHEMKYVHQVLNEALRKYPPVPFLPRECVKPYKVPNTDVTIEKGVKIMVPTLGIHHDDQYYPDPDRFDPERFNEDNSRSRHQYAYLPFGGGPRICIGLRFALMESKVGLCSLLRKYKFTVNEKTKEPLTFQVNSVTLAAVGEMFTCESVLTDLVGVVIALAVIFITYYKWNHSYWRRTNLPYIEPSIPFGNLPNPMKTTETVGLTVRCLYETMKRKKWRHGGLYFLANPVYVPVDLEYVKNVLTKDFHHFVNRGIYYNEKVDPIGAHLFAIGGQKWRNLRMKLTPTFTSGKLKSMFQTLVDCETNLQEKVEAEYKNKRPIDIKEVLGCYTTDIIGSCAFGLECNTFKDDDSLFRKYGKKVFAGSTFRRLQAAFFQNSPALARLIGMRQVPKDISDFFTEVVKDTVEYREKNNYTRKDFMQLLIDLKNNKLAEEEGYKHDGKTLTMDEITAQSFIFFLAGFETSSTTMTFALYELAKNQEIQKKVRHEMEAVLARHDGKITYDCVQEMKYLNQVLDETLRKYPPVPFITRECVKDYKVPDQDVIIEKGTRVVVSIFGIHYDEEYYPDPEKFDPERFNEENSSSRHQYAHIPFGEGPRICIGLRFGLMQSKVGLTSLLTKYNFTLNQKTKQPLTFQRHSFILAADGDVWLNAEKL</sequence>
<evidence type="ECO:0000256" key="10">
    <source>
        <dbReference type="ARBA" id="ARBA00023004"/>
    </source>
</evidence>
<evidence type="ECO:0008006" key="16">
    <source>
        <dbReference type="Google" id="ProtNLM"/>
    </source>
</evidence>
<evidence type="ECO:0000256" key="1">
    <source>
        <dbReference type="ARBA" id="ARBA00001971"/>
    </source>
</evidence>
<keyword evidence="9" id="KW-0560">Oxidoreductase</keyword>
<evidence type="ECO:0000256" key="2">
    <source>
        <dbReference type="ARBA" id="ARBA00004174"/>
    </source>
</evidence>
<comment type="similarity">
    <text evidence="4">Belongs to the cytochrome P450 family.</text>
</comment>
<keyword evidence="7" id="KW-0256">Endoplasmic reticulum</keyword>
<dbReference type="InterPro" id="IPR017972">
    <property type="entry name" value="Cyt_P450_CS"/>
</dbReference>
<evidence type="ECO:0000256" key="8">
    <source>
        <dbReference type="ARBA" id="ARBA00022848"/>
    </source>
</evidence>
<keyword evidence="11" id="KW-0503">Monooxygenase</keyword>
<dbReference type="GO" id="GO:0005789">
    <property type="term" value="C:endoplasmic reticulum membrane"/>
    <property type="evidence" value="ECO:0007669"/>
    <property type="project" value="UniProtKB-SubCell"/>
</dbReference>
<dbReference type="PRINTS" id="PR00463">
    <property type="entry name" value="EP450I"/>
</dbReference>
<evidence type="ECO:0000256" key="6">
    <source>
        <dbReference type="ARBA" id="ARBA00022723"/>
    </source>
</evidence>
<organism evidence="14 15">
    <name type="scientific">Tenebrio molitor</name>
    <name type="common">Yellow mealworm beetle</name>
    <dbReference type="NCBI Taxonomy" id="7067"/>
    <lineage>
        <taxon>Eukaryota</taxon>
        <taxon>Metazoa</taxon>
        <taxon>Ecdysozoa</taxon>
        <taxon>Arthropoda</taxon>
        <taxon>Hexapoda</taxon>
        <taxon>Insecta</taxon>
        <taxon>Pterygota</taxon>
        <taxon>Neoptera</taxon>
        <taxon>Endopterygota</taxon>
        <taxon>Coleoptera</taxon>
        <taxon>Polyphaga</taxon>
        <taxon>Cucujiformia</taxon>
        <taxon>Tenebrionidae</taxon>
        <taxon>Tenebrio</taxon>
    </lineage>
</organism>
<dbReference type="InterPro" id="IPR036396">
    <property type="entry name" value="Cyt_P450_sf"/>
</dbReference>
<keyword evidence="5 13" id="KW-0349">Heme</keyword>
<dbReference type="InterPro" id="IPR001128">
    <property type="entry name" value="Cyt_P450"/>
</dbReference>